<dbReference type="InterPro" id="IPR001647">
    <property type="entry name" value="HTH_TetR"/>
</dbReference>
<dbReference type="InterPro" id="IPR050624">
    <property type="entry name" value="HTH-type_Tx_Regulator"/>
</dbReference>
<dbReference type="Proteomes" id="UP000323166">
    <property type="component" value="Unassembled WGS sequence"/>
</dbReference>
<dbReference type="InterPro" id="IPR009057">
    <property type="entry name" value="Homeodomain-like_sf"/>
</dbReference>
<dbReference type="Gene3D" id="1.10.10.60">
    <property type="entry name" value="Homeodomain-like"/>
    <property type="match status" value="1"/>
</dbReference>
<feature type="DNA-binding region" description="H-T-H motif" evidence="2">
    <location>
        <begin position="37"/>
        <end position="56"/>
    </location>
</feature>
<feature type="domain" description="HTH tetR-type" evidence="3">
    <location>
        <begin position="14"/>
        <end position="74"/>
    </location>
</feature>
<organism evidence="4 5">
    <name type="scientific">Desulfallas thermosapovorans DSM 6562</name>
    <dbReference type="NCBI Taxonomy" id="1121431"/>
    <lineage>
        <taxon>Bacteria</taxon>
        <taxon>Bacillati</taxon>
        <taxon>Bacillota</taxon>
        <taxon>Clostridia</taxon>
        <taxon>Eubacteriales</taxon>
        <taxon>Desulfallaceae</taxon>
        <taxon>Desulfallas</taxon>
    </lineage>
</organism>
<sequence>MVYNKTKKVIEKQQARKRKILTVAREILAKEETGSISIKTIAKKAGIATGTFYLYFKDKEALIDTIIKEFYDELLEIIKKERTQYTNGFDKLAASMEACIRTFMKKKHLAKILLDLSPQSSAVVNTKFTDIENDLIRLTKIDLDELMEQRLIPIQDTRVSATAFVGAFREVILSWINGDEPADMDMACKTLINFNMRGLGKN</sequence>
<dbReference type="SUPFAM" id="SSF48498">
    <property type="entry name" value="Tetracyclin repressor-like, C-terminal domain"/>
    <property type="match status" value="1"/>
</dbReference>
<dbReference type="SUPFAM" id="SSF46689">
    <property type="entry name" value="Homeodomain-like"/>
    <property type="match status" value="1"/>
</dbReference>
<dbReference type="RefSeq" id="WP_166511728.1">
    <property type="nucleotide sequence ID" value="NZ_VNHM01000008.1"/>
</dbReference>
<evidence type="ECO:0000256" key="1">
    <source>
        <dbReference type="ARBA" id="ARBA00023125"/>
    </source>
</evidence>
<gene>
    <name evidence="4" type="ORF">LX24_01733</name>
</gene>
<dbReference type="AlphaFoldDB" id="A0A5S4ZR40"/>
<dbReference type="EMBL" id="VNHM01000008">
    <property type="protein sequence ID" value="TYO95382.1"/>
    <property type="molecule type" value="Genomic_DNA"/>
</dbReference>
<evidence type="ECO:0000259" key="3">
    <source>
        <dbReference type="PROSITE" id="PS50977"/>
    </source>
</evidence>
<dbReference type="PRINTS" id="PR00455">
    <property type="entry name" value="HTHTETR"/>
</dbReference>
<reference evidence="4 5" key="1">
    <citation type="submission" date="2019-07" db="EMBL/GenBank/DDBJ databases">
        <title>Genomic Encyclopedia of Type Strains, Phase I: the one thousand microbial genomes (KMG-I) project.</title>
        <authorList>
            <person name="Kyrpides N."/>
        </authorList>
    </citation>
    <scope>NUCLEOTIDE SEQUENCE [LARGE SCALE GENOMIC DNA]</scope>
    <source>
        <strain evidence="4 5">DSM 6562</strain>
    </source>
</reference>
<dbReference type="Gene3D" id="1.10.357.10">
    <property type="entry name" value="Tetracycline Repressor, domain 2"/>
    <property type="match status" value="1"/>
</dbReference>
<keyword evidence="5" id="KW-1185">Reference proteome</keyword>
<protein>
    <submittedName>
        <fullName evidence="4">TetR family transcriptional regulator</fullName>
    </submittedName>
</protein>
<evidence type="ECO:0000256" key="2">
    <source>
        <dbReference type="PROSITE-ProRule" id="PRU00335"/>
    </source>
</evidence>
<evidence type="ECO:0000313" key="5">
    <source>
        <dbReference type="Proteomes" id="UP000323166"/>
    </source>
</evidence>
<dbReference type="PANTHER" id="PTHR43479">
    <property type="entry name" value="ACREF/ENVCD OPERON REPRESSOR-RELATED"/>
    <property type="match status" value="1"/>
</dbReference>
<dbReference type="PANTHER" id="PTHR43479:SF11">
    <property type="entry name" value="ACREF_ENVCD OPERON REPRESSOR-RELATED"/>
    <property type="match status" value="1"/>
</dbReference>
<dbReference type="PROSITE" id="PS50977">
    <property type="entry name" value="HTH_TETR_2"/>
    <property type="match status" value="1"/>
</dbReference>
<name>A0A5S4ZR40_9FIRM</name>
<accession>A0A5S4ZR40</accession>
<dbReference type="Pfam" id="PF00440">
    <property type="entry name" value="TetR_N"/>
    <property type="match status" value="1"/>
</dbReference>
<proteinExistence type="predicted"/>
<keyword evidence="1 2" id="KW-0238">DNA-binding</keyword>
<dbReference type="GO" id="GO:0003677">
    <property type="term" value="F:DNA binding"/>
    <property type="evidence" value="ECO:0007669"/>
    <property type="project" value="UniProtKB-UniRule"/>
</dbReference>
<evidence type="ECO:0000313" key="4">
    <source>
        <dbReference type="EMBL" id="TYO95382.1"/>
    </source>
</evidence>
<comment type="caution">
    <text evidence="4">The sequence shown here is derived from an EMBL/GenBank/DDBJ whole genome shotgun (WGS) entry which is preliminary data.</text>
</comment>
<dbReference type="InterPro" id="IPR036271">
    <property type="entry name" value="Tet_transcr_reg_TetR-rel_C_sf"/>
</dbReference>